<comment type="subunit">
    <text evidence="4">Part of the 50S ribosomal subunit. Contacts protein L20.</text>
</comment>
<protein>
    <recommendedName>
        <fullName evidence="4">Large ribosomal subunit protein bL21</fullName>
    </recommendedName>
</protein>
<feature type="region of interest" description="Disordered" evidence="6">
    <location>
        <begin position="78"/>
        <end position="101"/>
    </location>
</feature>
<reference evidence="7 8" key="1">
    <citation type="journal article" date="2015" name="Nature">
        <title>rRNA introns, odd ribosomes, and small enigmatic genomes across a large radiation of phyla.</title>
        <authorList>
            <person name="Brown C.T."/>
            <person name="Hug L.A."/>
            <person name="Thomas B.C."/>
            <person name="Sharon I."/>
            <person name="Castelle C.J."/>
            <person name="Singh A."/>
            <person name="Wilkins M.J."/>
            <person name="Williams K.H."/>
            <person name="Banfield J.F."/>
        </authorList>
    </citation>
    <scope>NUCLEOTIDE SEQUENCE [LARGE SCALE GENOMIC DNA]</scope>
</reference>
<dbReference type="InterPro" id="IPR036164">
    <property type="entry name" value="bL21-like_sf"/>
</dbReference>
<comment type="caution">
    <text evidence="7">The sequence shown here is derived from an EMBL/GenBank/DDBJ whole genome shotgun (WGS) entry which is preliminary data.</text>
</comment>
<keyword evidence="2 4" id="KW-0689">Ribosomal protein</keyword>
<keyword evidence="4 5" id="KW-0699">rRNA-binding</keyword>
<dbReference type="PATRIC" id="fig|1619026.3.peg.195"/>
<dbReference type="InterPro" id="IPR028909">
    <property type="entry name" value="bL21-like"/>
</dbReference>
<dbReference type="InterPro" id="IPR001787">
    <property type="entry name" value="Ribosomal_bL21"/>
</dbReference>
<dbReference type="GO" id="GO:0006412">
    <property type="term" value="P:translation"/>
    <property type="evidence" value="ECO:0007669"/>
    <property type="project" value="UniProtKB-UniRule"/>
</dbReference>
<dbReference type="AlphaFoldDB" id="A0A0G1P1S5"/>
<keyword evidence="4 5" id="KW-0694">RNA-binding</keyword>
<feature type="compositionally biased region" description="Basic residues" evidence="6">
    <location>
        <begin position="78"/>
        <end position="90"/>
    </location>
</feature>
<evidence type="ECO:0000256" key="2">
    <source>
        <dbReference type="ARBA" id="ARBA00022980"/>
    </source>
</evidence>
<evidence type="ECO:0000256" key="6">
    <source>
        <dbReference type="SAM" id="MobiDB-lite"/>
    </source>
</evidence>
<dbReference type="GO" id="GO:0005737">
    <property type="term" value="C:cytoplasm"/>
    <property type="evidence" value="ECO:0007669"/>
    <property type="project" value="UniProtKB-ARBA"/>
</dbReference>
<dbReference type="NCBIfam" id="TIGR00061">
    <property type="entry name" value="L21"/>
    <property type="match status" value="1"/>
</dbReference>
<dbReference type="Pfam" id="PF00829">
    <property type="entry name" value="Ribosomal_L21p"/>
    <property type="match status" value="1"/>
</dbReference>
<evidence type="ECO:0000256" key="4">
    <source>
        <dbReference type="HAMAP-Rule" id="MF_01363"/>
    </source>
</evidence>
<evidence type="ECO:0000313" key="7">
    <source>
        <dbReference type="EMBL" id="KKT90324.1"/>
    </source>
</evidence>
<dbReference type="GO" id="GO:0005840">
    <property type="term" value="C:ribosome"/>
    <property type="evidence" value="ECO:0007669"/>
    <property type="project" value="UniProtKB-KW"/>
</dbReference>
<dbReference type="HAMAP" id="MF_01363">
    <property type="entry name" value="Ribosomal_bL21"/>
    <property type="match status" value="1"/>
</dbReference>
<dbReference type="PANTHER" id="PTHR21349">
    <property type="entry name" value="50S RIBOSOMAL PROTEIN L21"/>
    <property type="match status" value="1"/>
</dbReference>
<dbReference type="GO" id="GO:0019843">
    <property type="term" value="F:rRNA binding"/>
    <property type="evidence" value="ECO:0007669"/>
    <property type="project" value="UniProtKB-UniRule"/>
</dbReference>
<dbReference type="Proteomes" id="UP000034368">
    <property type="component" value="Unassembled WGS sequence"/>
</dbReference>
<gene>
    <name evidence="4" type="primary">rplU</name>
    <name evidence="7" type="ORF">UW90_C0003G0048</name>
</gene>
<sequence length="101" mass="11375">MFAVIKTGGKQYKVAEGDTLTIEKIKHENDEVSFDQVFLISGDDLKIGRPLINGAVVEAKVIKEGKGVKKMVVRYKSKTRQRKTKGHRQPYTKVQITKIST</sequence>
<evidence type="ECO:0000256" key="3">
    <source>
        <dbReference type="ARBA" id="ARBA00023274"/>
    </source>
</evidence>
<proteinExistence type="inferred from homology"/>
<dbReference type="SUPFAM" id="SSF141091">
    <property type="entry name" value="L21p-like"/>
    <property type="match status" value="1"/>
</dbReference>
<dbReference type="GO" id="GO:0003735">
    <property type="term" value="F:structural constituent of ribosome"/>
    <property type="evidence" value="ECO:0007669"/>
    <property type="project" value="InterPro"/>
</dbReference>
<dbReference type="EMBL" id="LCKD01000003">
    <property type="protein sequence ID" value="KKT90324.1"/>
    <property type="molecule type" value="Genomic_DNA"/>
</dbReference>
<dbReference type="PANTHER" id="PTHR21349:SF0">
    <property type="entry name" value="LARGE RIBOSOMAL SUBUNIT PROTEIN BL21M"/>
    <property type="match status" value="1"/>
</dbReference>
<evidence type="ECO:0000313" key="8">
    <source>
        <dbReference type="Proteomes" id="UP000034368"/>
    </source>
</evidence>
<comment type="similarity">
    <text evidence="1 4 5">Belongs to the bacterial ribosomal protein bL21 family.</text>
</comment>
<accession>A0A0G1P1S5</accession>
<keyword evidence="3 4" id="KW-0687">Ribonucleoprotein</keyword>
<dbReference type="GO" id="GO:1990904">
    <property type="term" value="C:ribonucleoprotein complex"/>
    <property type="evidence" value="ECO:0007669"/>
    <property type="project" value="UniProtKB-KW"/>
</dbReference>
<evidence type="ECO:0000256" key="1">
    <source>
        <dbReference type="ARBA" id="ARBA00008563"/>
    </source>
</evidence>
<organism evidence="7 8">
    <name type="scientific">Candidatus Yanofskybacteria bacterium GW2011_GWB1_45_11</name>
    <dbReference type="NCBI Taxonomy" id="1619026"/>
    <lineage>
        <taxon>Bacteria</taxon>
        <taxon>Candidatus Yanofskyibacteriota</taxon>
    </lineage>
</organism>
<evidence type="ECO:0000256" key="5">
    <source>
        <dbReference type="RuleBase" id="RU000562"/>
    </source>
</evidence>
<feature type="compositionally biased region" description="Polar residues" evidence="6">
    <location>
        <begin position="92"/>
        <end position="101"/>
    </location>
</feature>
<name>A0A0G1P1S5_9BACT</name>
<comment type="function">
    <text evidence="4 5">This protein binds to 23S rRNA in the presence of protein L20.</text>
</comment>